<name>A0A0D2TYX9_GOSRA</name>
<reference evidence="1 2" key="1">
    <citation type="journal article" date="2012" name="Nature">
        <title>Repeated polyploidization of Gossypium genomes and the evolution of spinnable cotton fibres.</title>
        <authorList>
            <person name="Paterson A.H."/>
            <person name="Wendel J.F."/>
            <person name="Gundlach H."/>
            <person name="Guo H."/>
            <person name="Jenkins J."/>
            <person name="Jin D."/>
            <person name="Llewellyn D."/>
            <person name="Showmaker K.C."/>
            <person name="Shu S."/>
            <person name="Udall J."/>
            <person name="Yoo M.J."/>
            <person name="Byers R."/>
            <person name="Chen W."/>
            <person name="Doron-Faigenboim A."/>
            <person name="Duke M.V."/>
            <person name="Gong L."/>
            <person name="Grimwood J."/>
            <person name="Grover C."/>
            <person name="Grupp K."/>
            <person name="Hu G."/>
            <person name="Lee T.H."/>
            <person name="Li J."/>
            <person name="Lin L."/>
            <person name="Liu T."/>
            <person name="Marler B.S."/>
            <person name="Page J.T."/>
            <person name="Roberts A.W."/>
            <person name="Romanel E."/>
            <person name="Sanders W.S."/>
            <person name="Szadkowski E."/>
            <person name="Tan X."/>
            <person name="Tang H."/>
            <person name="Xu C."/>
            <person name="Wang J."/>
            <person name="Wang Z."/>
            <person name="Zhang D."/>
            <person name="Zhang L."/>
            <person name="Ashrafi H."/>
            <person name="Bedon F."/>
            <person name="Bowers J.E."/>
            <person name="Brubaker C.L."/>
            <person name="Chee P.W."/>
            <person name="Das S."/>
            <person name="Gingle A.R."/>
            <person name="Haigler C.H."/>
            <person name="Harker D."/>
            <person name="Hoffmann L.V."/>
            <person name="Hovav R."/>
            <person name="Jones D.C."/>
            <person name="Lemke C."/>
            <person name="Mansoor S."/>
            <person name="ur Rahman M."/>
            <person name="Rainville L.N."/>
            <person name="Rambani A."/>
            <person name="Reddy U.K."/>
            <person name="Rong J.K."/>
            <person name="Saranga Y."/>
            <person name="Scheffler B.E."/>
            <person name="Scheffler J.A."/>
            <person name="Stelly D.M."/>
            <person name="Triplett B.A."/>
            <person name="Van Deynze A."/>
            <person name="Vaslin M.F."/>
            <person name="Waghmare V.N."/>
            <person name="Walford S.A."/>
            <person name="Wright R.J."/>
            <person name="Zaki E.A."/>
            <person name="Zhang T."/>
            <person name="Dennis E.S."/>
            <person name="Mayer K.F."/>
            <person name="Peterson D.G."/>
            <person name="Rokhsar D.S."/>
            <person name="Wang X."/>
            <person name="Schmutz J."/>
        </authorList>
    </citation>
    <scope>NUCLEOTIDE SEQUENCE [LARGE SCALE GENOMIC DNA]</scope>
</reference>
<dbReference type="Proteomes" id="UP000032304">
    <property type="component" value="Chromosome 13"/>
</dbReference>
<sequence length="78" mass="9402">MDFLLYHHRHIEAERALTIELLYLYAFNISYFTNEKNMYEAFLCGVLTTVTHAYRHLRKNTLSKQLNLYCDFNLNSSY</sequence>
<protein>
    <submittedName>
        <fullName evidence="1">Uncharacterized protein</fullName>
    </submittedName>
</protein>
<keyword evidence="2" id="KW-1185">Reference proteome</keyword>
<evidence type="ECO:0000313" key="2">
    <source>
        <dbReference type="Proteomes" id="UP000032304"/>
    </source>
</evidence>
<accession>A0A0D2TYX9</accession>
<dbReference type="Gramene" id="KJB80588">
    <property type="protein sequence ID" value="KJB80588"/>
    <property type="gene ID" value="B456_013G105400"/>
</dbReference>
<evidence type="ECO:0000313" key="1">
    <source>
        <dbReference type="EMBL" id="KJB80588.1"/>
    </source>
</evidence>
<dbReference type="EMBL" id="CM001752">
    <property type="protein sequence ID" value="KJB80588.1"/>
    <property type="molecule type" value="Genomic_DNA"/>
</dbReference>
<organism evidence="1 2">
    <name type="scientific">Gossypium raimondii</name>
    <name type="common">Peruvian cotton</name>
    <name type="synonym">Gossypium klotzschianum subsp. raimondii</name>
    <dbReference type="NCBI Taxonomy" id="29730"/>
    <lineage>
        <taxon>Eukaryota</taxon>
        <taxon>Viridiplantae</taxon>
        <taxon>Streptophyta</taxon>
        <taxon>Embryophyta</taxon>
        <taxon>Tracheophyta</taxon>
        <taxon>Spermatophyta</taxon>
        <taxon>Magnoliopsida</taxon>
        <taxon>eudicotyledons</taxon>
        <taxon>Gunneridae</taxon>
        <taxon>Pentapetalae</taxon>
        <taxon>rosids</taxon>
        <taxon>malvids</taxon>
        <taxon>Malvales</taxon>
        <taxon>Malvaceae</taxon>
        <taxon>Malvoideae</taxon>
        <taxon>Gossypium</taxon>
    </lineage>
</organism>
<proteinExistence type="predicted"/>
<dbReference type="AlphaFoldDB" id="A0A0D2TYX9"/>
<gene>
    <name evidence="1" type="ORF">B456_013G105400</name>
</gene>